<dbReference type="Pfam" id="PF00440">
    <property type="entry name" value="TetR_N"/>
    <property type="match status" value="1"/>
</dbReference>
<dbReference type="InterPro" id="IPR009057">
    <property type="entry name" value="Homeodomain-like_sf"/>
</dbReference>
<evidence type="ECO:0000256" key="3">
    <source>
        <dbReference type="ARBA" id="ARBA00023163"/>
    </source>
</evidence>
<keyword evidence="7" id="KW-1185">Reference proteome</keyword>
<keyword evidence="1" id="KW-0805">Transcription regulation</keyword>
<dbReference type="InterPro" id="IPR001647">
    <property type="entry name" value="HTH_TetR"/>
</dbReference>
<gene>
    <name evidence="6" type="ORF">DRW42_09640</name>
</gene>
<dbReference type="PROSITE" id="PS50977">
    <property type="entry name" value="HTH_TETR_2"/>
    <property type="match status" value="1"/>
</dbReference>
<comment type="caution">
    <text evidence="6">The sequence shown here is derived from an EMBL/GenBank/DDBJ whole genome shotgun (WGS) entry which is preliminary data.</text>
</comment>
<dbReference type="AlphaFoldDB" id="A0A366L1V9"/>
<dbReference type="Gene3D" id="1.10.357.10">
    <property type="entry name" value="Tetracycline Repressor, domain 2"/>
    <property type="match status" value="1"/>
</dbReference>
<dbReference type="EMBL" id="QNQU01000007">
    <property type="protein sequence ID" value="RBQ07857.1"/>
    <property type="molecule type" value="Genomic_DNA"/>
</dbReference>
<evidence type="ECO:0000256" key="1">
    <source>
        <dbReference type="ARBA" id="ARBA00023015"/>
    </source>
</evidence>
<name>A0A366L1V9_9SPHI</name>
<evidence type="ECO:0000256" key="2">
    <source>
        <dbReference type="ARBA" id="ARBA00023125"/>
    </source>
</evidence>
<reference evidence="6 7" key="1">
    <citation type="submission" date="2018-07" db="EMBL/GenBank/DDBJ databases">
        <title>A draft genome of a endophytic bacteria, a new species of Pedobacter.</title>
        <authorList>
            <person name="Zhang Z.D."/>
            <person name="Chen Z.J."/>
        </authorList>
    </citation>
    <scope>NUCLEOTIDE SEQUENCE [LARGE SCALE GENOMIC DNA]</scope>
    <source>
        <strain evidence="6 7">RS10</strain>
    </source>
</reference>
<dbReference type="PRINTS" id="PR00455">
    <property type="entry name" value="HTHTETR"/>
</dbReference>
<proteinExistence type="predicted"/>
<dbReference type="SUPFAM" id="SSF48498">
    <property type="entry name" value="Tetracyclin repressor-like, C-terminal domain"/>
    <property type="match status" value="1"/>
</dbReference>
<protein>
    <recommendedName>
        <fullName evidence="5">HTH tetR-type domain-containing protein</fullName>
    </recommendedName>
</protein>
<evidence type="ECO:0000259" key="5">
    <source>
        <dbReference type="PROSITE" id="PS50977"/>
    </source>
</evidence>
<dbReference type="RefSeq" id="WP_113948616.1">
    <property type="nucleotide sequence ID" value="NZ_QNQU01000007.1"/>
</dbReference>
<keyword evidence="2 4" id="KW-0238">DNA-binding</keyword>
<evidence type="ECO:0000313" key="6">
    <source>
        <dbReference type="EMBL" id="RBQ07857.1"/>
    </source>
</evidence>
<organism evidence="6 7">
    <name type="scientific">Pedobacter miscanthi</name>
    <dbReference type="NCBI Taxonomy" id="2259170"/>
    <lineage>
        <taxon>Bacteria</taxon>
        <taxon>Pseudomonadati</taxon>
        <taxon>Bacteroidota</taxon>
        <taxon>Sphingobacteriia</taxon>
        <taxon>Sphingobacteriales</taxon>
        <taxon>Sphingobacteriaceae</taxon>
        <taxon>Pedobacter</taxon>
    </lineage>
</organism>
<dbReference type="GO" id="GO:0003677">
    <property type="term" value="F:DNA binding"/>
    <property type="evidence" value="ECO:0007669"/>
    <property type="project" value="UniProtKB-UniRule"/>
</dbReference>
<keyword evidence="3" id="KW-0804">Transcription</keyword>
<dbReference type="Proteomes" id="UP000252081">
    <property type="component" value="Unassembled WGS sequence"/>
</dbReference>
<evidence type="ECO:0000256" key="4">
    <source>
        <dbReference type="PROSITE-ProRule" id="PRU00335"/>
    </source>
</evidence>
<accession>A0A366L1V9</accession>
<dbReference type="PANTHER" id="PTHR47506:SF3">
    <property type="entry name" value="HTH-TYPE TRANSCRIPTIONAL REGULATOR LMRA"/>
    <property type="match status" value="1"/>
</dbReference>
<feature type="DNA-binding region" description="H-T-H motif" evidence="4">
    <location>
        <begin position="27"/>
        <end position="46"/>
    </location>
</feature>
<evidence type="ECO:0000313" key="7">
    <source>
        <dbReference type="Proteomes" id="UP000252081"/>
    </source>
</evidence>
<dbReference type="PANTHER" id="PTHR47506">
    <property type="entry name" value="TRANSCRIPTIONAL REGULATORY PROTEIN"/>
    <property type="match status" value="1"/>
</dbReference>
<dbReference type="SUPFAM" id="SSF46689">
    <property type="entry name" value="Homeodomain-like"/>
    <property type="match status" value="1"/>
</dbReference>
<dbReference type="InterPro" id="IPR036271">
    <property type="entry name" value="Tet_transcr_reg_TetR-rel_C_sf"/>
</dbReference>
<dbReference type="OrthoDB" id="9787680at2"/>
<sequence length="180" mass="20577">MRKNSIRQALIDTAARLFYKQGYANTGINQIIEESGIAKSSLYQNFRSKEDLLMVYLETAGRDTDEALREASIKSSQPVDQILAIFDFLADLVQRKDYYGCNFLNIISEMPREAERVNKQIKKQKDGVRNLFKRILEPIGKEAMADEIYILFEGALIANKVHNEVWPVESAKMIAKKLLA</sequence>
<feature type="domain" description="HTH tetR-type" evidence="5">
    <location>
        <begin position="4"/>
        <end position="64"/>
    </location>
</feature>